<dbReference type="InterPro" id="IPR029752">
    <property type="entry name" value="D-isomer_DH_CS1"/>
</dbReference>
<sequence length="320" mass="36004">MKKKIYVTRQLPESVLSKLRDQFEVDMWTKEDQPIPKDILLEKVKGVHGLLTMLTEQIDSEVFGKAKNLEVVANLAVGYDNIDLEAAKKYDVTVTNTPEVLNETTADLTFALLLATARRIPEGVDYIKENKWETWSPLLLAGSDVHHKTIGIVGMGNIGEAVAKRATGFEMNILYYNRSRKEKAEDRLGAKYVSFDYLLNESDFVVCMTPLTDETKGMFDAEAFSKMKNSAIFINTSRGGVVNEDDLYESLKTKDIHAAGLDVFRDEPIHRNHPLLELDNVMALPHIGSSSVETRIKMMELAVDNIERVLKGEKPKTPVK</sequence>
<protein>
    <recommendedName>
        <fullName evidence="8">Glyoxylate/hydroxypyruvate reductase B</fullName>
        <ecNumber evidence="6">1.1.1.79</ecNumber>
        <ecNumber evidence="7">1.1.1.81</ecNumber>
    </recommendedName>
</protein>
<gene>
    <name evidence="12" type="ORF">E3U55_01750</name>
</gene>
<feature type="domain" description="D-isomer specific 2-hydroxyacid dehydrogenase catalytic" evidence="10">
    <location>
        <begin position="6"/>
        <end position="320"/>
    </location>
</feature>
<dbReference type="EMBL" id="SOPW01000002">
    <property type="protein sequence ID" value="TFB24250.1"/>
    <property type="molecule type" value="Genomic_DNA"/>
</dbReference>
<dbReference type="EC" id="1.1.1.79" evidence="6"/>
<evidence type="ECO:0000256" key="6">
    <source>
        <dbReference type="ARBA" id="ARBA00066661"/>
    </source>
</evidence>
<evidence type="ECO:0000256" key="2">
    <source>
        <dbReference type="ARBA" id="ARBA00051801"/>
    </source>
</evidence>
<evidence type="ECO:0000256" key="3">
    <source>
        <dbReference type="ARBA" id="ARBA00052239"/>
    </source>
</evidence>
<evidence type="ECO:0000256" key="4">
    <source>
        <dbReference type="ARBA" id="ARBA00052769"/>
    </source>
</evidence>
<evidence type="ECO:0000259" key="11">
    <source>
        <dbReference type="Pfam" id="PF02826"/>
    </source>
</evidence>
<evidence type="ECO:0000256" key="5">
    <source>
        <dbReference type="ARBA" id="ARBA00061278"/>
    </source>
</evidence>
<evidence type="ECO:0000259" key="10">
    <source>
        <dbReference type="Pfam" id="PF00389"/>
    </source>
</evidence>
<dbReference type="EC" id="1.1.1.81" evidence="7"/>
<dbReference type="PROSITE" id="PS00671">
    <property type="entry name" value="D_2_HYDROXYACID_DH_3"/>
    <property type="match status" value="1"/>
</dbReference>
<evidence type="ECO:0000256" key="9">
    <source>
        <dbReference type="RuleBase" id="RU003719"/>
    </source>
</evidence>
<accession>A0A4Y8ITU2</accession>
<dbReference type="FunFam" id="3.40.50.720:FF:000026">
    <property type="entry name" value="Glyoxylate/hydroxypyruvate reductase B"/>
    <property type="match status" value="1"/>
</dbReference>
<dbReference type="Pfam" id="PF00389">
    <property type="entry name" value="2-Hacid_dh"/>
    <property type="match status" value="1"/>
</dbReference>
<organism evidence="12 13">
    <name type="scientific">Filobacillus milosensis</name>
    <dbReference type="NCBI Taxonomy" id="94137"/>
    <lineage>
        <taxon>Bacteria</taxon>
        <taxon>Bacillati</taxon>
        <taxon>Bacillota</taxon>
        <taxon>Bacilli</taxon>
        <taxon>Bacillales</taxon>
        <taxon>Bacillaceae</taxon>
        <taxon>Filobacillus</taxon>
    </lineage>
</organism>
<dbReference type="GO" id="GO:0016618">
    <property type="term" value="F:hydroxypyruvate reductase [NAD(P)H] activity"/>
    <property type="evidence" value="ECO:0007669"/>
    <property type="project" value="UniProtKB-EC"/>
</dbReference>
<dbReference type="GO" id="GO:0030267">
    <property type="term" value="F:glyoxylate reductase (NADPH) activity"/>
    <property type="evidence" value="ECO:0007669"/>
    <property type="project" value="UniProtKB-EC"/>
</dbReference>
<comment type="caution">
    <text evidence="12">The sequence shown here is derived from an EMBL/GenBank/DDBJ whole genome shotgun (WGS) entry which is preliminary data.</text>
</comment>
<dbReference type="OrthoDB" id="9805416at2"/>
<dbReference type="PROSITE" id="PS00065">
    <property type="entry name" value="D_2_HYDROXYACID_DH_1"/>
    <property type="match status" value="1"/>
</dbReference>
<dbReference type="InterPro" id="IPR050223">
    <property type="entry name" value="D-isomer_2-hydroxyacid_DH"/>
</dbReference>
<dbReference type="InterPro" id="IPR006139">
    <property type="entry name" value="D-isomer_2_OHA_DH_cat_dom"/>
</dbReference>
<feature type="domain" description="D-isomer specific 2-hydroxyacid dehydrogenase NAD-binding" evidence="11">
    <location>
        <begin position="110"/>
        <end position="288"/>
    </location>
</feature>
<dbReference type="PANTHER" id="PTHR10996">
    <property type="entry name" value="2-HYDROXYACID DEHYDROGENASE-RELATED"/>
    <property type="match status" value="1"/>
</dbReference>
<dbReference type="InterPro" id="IPR029753">
    <property type="entry name" value="D-isomer_DH_CS"/>
</dbReference>
<comment type="similarity">
    <text evidence="5">Belongs to the D-isomer specific 2-hydroxyacid dehydrogenase family. GhrB subfamily.</text>
</comment>
<dbReference type="AlphaFoldDB" id="A0A4Y8ITU2"/>
<dbReference type="GO" id="GO:0051287">
    <property type="term" value="F:NAD binding"/>
    <property type="evidence" value="ECO:0007669"/>
    <property type="project" value="InterPro"/>
</dbReference>
<dbReference type="SUPFAM" id="SSF52283">
    <property type="entry name" value="Formate/glycerate dehydrogenase catalytic domain-like"/>
    <property type="match status" value="1"/>
</dbReference>
<dbReference type="SUPFAM" id="SSF51735">
    <property type="entry name" value="NAD(P)-binding Rossmann-fold domains"/>
    <property type="match status" value="1"/>
</dbReference>
<dbReference type="Pfam" id="PF02826">
    <property type="entry name" value="2-Hacid_dh_C"/>
    <property type="match status" value="1"/>
</dbReference>
<dbReference type="InterPro" id="IPR036291">
    <property type="entry name" value="NAD(P)-bd_dom_sf"/>
</dbReference>
<evidence type="ECO:0000256" key="7">
    <source>
        <dbReference type="ARBA" id="ARBA00066674"/>
    </source>
</evidence>
<evidence type="ECO:0000256" key="1">
    <source>
        <dbReference type="ARBA" id="ARBA00023002"/>
    </source>
</evidence>
<comment type="catalytic activity">
    <reaction evidence="3">
        <text>(R)-glycerate + NADP(+) = 3-hydroxypyruvate + NADPH + H(+)</text>
        <dbReference type="Rhea" id="RHEA:18657"/>
        <dbReference type="ChEBI" id="CHEBI:15378"/>
        <dbReference type="ChEBI" id="CHEBI:16659"/>
        <dbReference type="ChEBI" id="CHEBI:17180"/>
        <dbReference type="ChEBI" id="CHEBI:57783"/>
        <dbReference type="ChEBI" id="CHEBI:58349"/>
        <dbReference type="EC" id="1.1.1.81"/>
    </reaction>
</comment>
<proteinExistence type="inferred from homology"/>
<keyword evidence="1 9" id="KW-0560">Oxidoreductase</keyword>
<keyword evidence="13" id="KW-1185">Reference proteome</keyword>
<dbReference type="InterPro" id="IPR006140">
    <property type="entry name" value="D-isomer_DH_NAD-bd"/>
</dbReference>
<dbReference type="PANTHER" id="PTHR10996:SF283">
    <property type="entry name" value="GLYOXYLATE_HYDROXYPYRUVATE REDUCTASE B"/>
    <property type="match status" value="1"/>
</dbReference>
<name>A0A4Y8ITU2_9BACI</name>
<comment type="catalytic activity">
    <reaction evidence="4">
        <text>glycolate + NADP(+) = glyoxylate + NADPH + H(+)</text>
        <dbReference type="Rhea" id="RHEA:10992"/>
        <dbReference type="ChEBI" id="CHEBI:15378"/>
        <dbReference type="ChEBI" id="CHEBI:29805"/>
        <dbReference type="ChEBI" id="CHEBI:36655"/>
        <dbReference type="ChEBI" id="CHEBI:57783"/>
        <dbReference type="ChEBI" id="CHEBI:58349"/>
        <dbReference type="EC" id="1.1.1.79"/>
    </reaction>
</comment>
<comment type="catalytic activity">
    <reaction evidence="2">
        <text>(R)-glycerate + NAD(+) = 3-hydroxypyruvate + NADH + H(+)</text>
        <dbReference type="Rhea" id="RHEA:17905"/>
        <dbReference type="ChEBI" id="CHEBI:15378"/>
        <dbReference type="ChEBI" id="CHEBI:16659"/>
        <dbReference type="ChEBI" id="CHEBI:17180"/>
        <dbReference type="ChEBI" id="CHEBI:57540"/>
        <dbReference type="ChEBI" id="CHEBI:57945"/>
        <dbReference type="EC" id="1.1.1.81"/>
    </reaction>
</comment>
<dbReference type="Proteomes" id="UP000297975">
    <property type="component" value="Unassembled WGS sequence"/>
</dbReference>
<evidence type="ECO:0000313" key="13">
    <source>
        <dbReference type="Proteomes" id="UP000297975"/>
    </source>
</evidence>
<dbReference type="Gene3D" id="3.40.50.720">
    <property type="entry name" value="NAD(P)-binding Rossmann-like Domain"/>
    <property type="match status" value="2"/>
</dbReference>
<dbReference type="GO" id="GO:0005829">
    <property type="term" value="C:cytosol"/>
    <property type="evidence" value="ECO:0007669"/>
    <property type="project" value="TreeGrafter"/>
</dbReference>
<reference evidence="12 13" key="1">
    <citation type="submission" date="2019-03" db="EMBL/GenBank/DDBJ databases">
        <authorList>
            <person name="He R.-H."/>
        </authorList>
    </citation>
    <scope>NUCLEOTIDE SEQUENCE [LARGE SCALE GENOMIC DNA]</scope>
    <source>
        <strain evidence="13">SH 714</strain>
    </source>
</reference>
<dbReference type="CDD" id="cd05301">
    <property type="entry name" value="GDH"/>
    <property type="match status" value="1"/>
</dbReference>
<evidence type="ECO:0000313" key="12">
    <source>
        <dbReference type="EMBL" id="TFB24250.1"/>
    </source>
</evidence>
<evidence type="ECO:0000256" key="8">
    <source>
        <dbReference type="ARBA" id="ARBA00073362"/>
    </source>
</evidence>
<dbReference type="RefSeq" id="WP_134338608.1">
    <property type="nucleotide sequence ID" value="NZ_SOPW01000002.1"/>
</dbReference>